<comment type="caution">
    <text evidence="2">The sequence shown here is derived from an EMBL/GenBank/DDBJ whole genome shotgun (WGS) entry which is preliminary data.</text>
</comment>
<gene>
    <name evidence="2" type="ORF">T11_17522</name>
</gene>
<evidence type="ECO:0000313" key="2">
    <source>
        <dbReference type="EMBL" id="KRZ11269.1"/>
    </source>
</evidence>
<dbReference type="Proteomes" id="UP000055024">
    <property type="component" value="Unassembled WGS sequence"/>
</dbReference>
<dbReference type="AlphaFoldDB" id="A0A0V1HNS0"/>
<proteinExistence type="predicted"/>
<dbReference type="OrthoDB" id="7423364at2759"/>
<name>A0A0V1HNS0_9BILA</name>
<evidence type="ECO:0000313" key="3">
    <source>
        <dbReference type="Proteomes" id="UP000055024"/>
    </source>
</evidence>
<dbReference type="EMBL" id="JYDP01000051">
    <property type="protein sequence ID" value="KRZ11269.1"/>
    <property type="molecule type" value="Genomic_DNA"/>
</dbReference>
<reference evidence="2 3" key="1">
    <citation type="submission" date="2015-01" db="EMBL/GenBank/DDBJ databases">
        <title>Evolution of Trichinella species and genotypes.</title>
        <authorList>
            <person name="Korhonen P.K."/>
            <person name="Edoardo P."/>
            <person name="Giuseppe L.R."/>
            <person name="Gasser R.B."/>
        </authorList>
    </citation>
    <scope>NUCLEOTIDE SEQUENCE [LARGE SCALE GENOMIC DNA]</scope>
    <source>
        <strain evidence="2">ISS1029</strain>
    </source>
</reference>
<feature type="region of interest" description="Disordered" evidence="1">
    <location>
        <begin position="1"/>
        <end position="26"/>
    </location>
</feature>
<protein>
    <submittedName>
        <fullName evidence="2">Uncharacterized protein</fullName>
    </submittedName>
</protein>
<organism evidence="2 3">
    <name type="scientific">Trichinella zimbabwensis</name>
    <dbReference type="NCBI Taxonomy" id="268475"/>
    <lineage>
        <taxon>Eukaryota</taxon>
        <taxon>Metazoa</taxon>
        <taxon>Ecdysozoa</taxon>
        <taxon>Nematoda</taxon>
        <taxon>Enoplea</taxon>
        <taxon>Dorylaimia</taxon>
        <taxon>Trichinellida</taxon>
        <taxon>Trichinellidae</taxon>
        <taxon>Trichinella</taxon>
    </lineage>
</organism>
<evidence type="ECO:0000256" key="1">
    <source>
        <dbReference type="SAM" id="MobiDB-lite"/>
    </source>
</evidence>
<accession>A0A0V1HNS0</accession>
<keyword evidence="3" id="KW-1185">Reference proteome</keyword>
<sequence length="78" mass="8762">MVLGQQPIGPTSEAGPSSRAETTPTDCVPKRGRCALCSRSKDRKTRYRCATCNRFICQMHTVKVESRFCKECPVTHEE</sequence>